<evidence type="ECO:0000313" key="2">
    <source>
        <dbReference type="Proteomes" id="UP001162992"/>
    </source>
</evidence>
<dbReference type="EMBL" id="CM055107">
    <property type="protein sequence ID" value="KAJ7527026.1"/>
    <property type="molecule type" value="Genomic_DNA"/>
</dbReference>
<reference evidence="2" key="1">
    <citation type="journal article" date="2024" name="Proc. Natl. Acad. Sci. U.S.A.">
        <title>Extraordinary preservation of gene collinearity over three hundred million years revealed in homosporous lycophytes.</title>
        <authorList>
            <person name="Li C."/>
            <person name="Wickell D."/>
            <person name="Kuo L.Y."/>
            <person name="Chen X."/>
            <person name="Nie B."/>
            <person name="Liao X."/>
            <person name="Peng D."/>
            <person name="Ji J."/>
            <person name="Jenkins J."/>
            <person name="Williams M."/>
            <person name="Shu S."/>
            <person name="Plott C."/>
            <person name="Barry K."/>
            <person name="Rajasekar S."/>
            <person name="Grimwood J."/>
            <person name="Han X."/>
            <person name="Sun S."/>
            <person name="Hou Z."/>
            <person name="He W."/>
            <person name="Dai G."/>
            <person name="Sun C."/>
            <person name="Schmutz J."/>
            <person name="Leebens-Mack J.H."/>
            <person name="Li F.W."/>
            <person name="Wang L."/>
        </authorList>
    </citation>
    <scope>NUCLEOTIDE SEQUENCE [LARGE SCALE GENOMIC DNA]</scope>
    <source>
        <strain evidence="2">cv. PW_Plant_1</strain>
    </source>
</reference>
<name>A0ACC2BBC5_DIPCM</name>
<gene>
    <name evidence="1" type="ORF">O6H91_16G032900</name>
</gene>
<comment type="caution">
    <text evidence="1">The sequence shown here is derived from an EMBL/GenBank/DDBJ whole genome shotgun (WGS) entry which is preliminary data.</text>
</comment>
<dbReference type="Proteomes" id="UP001162992">
    <property type="component" value="Chromosome 16"/>
</dbReference>
<protein>
    <submittedName>
        <fullName evidence="1">Uncharacterized protein</fullName>
    </submittedName>
</protein>
<proteinExistence type="predicted"/>
<organism evidence="1 2">
    <name type="scientific">Diphasiastrum complanatum</name>
    <name type="common">Issler's clubmoss</name>
    <name type="synonym">Lycopodium complanatum</name>
    <dbReference type="NCBI Taxonomy" id="34168"/>
    <lineage>
        <taxon>Eukaryota</taxon>
        <taxon>Viridiplantae</taxon>
        <taxon>Streptophyta</taxon>
        <taxon>Embryophyta</taxon>
        <taxon>Tracheophyta</taxon>
        <taxon>Lycopodiopsida</taxon>
        <taxon>Lycopodiales</taxon>
        <taxon>Lycopodiaceae</taxon>
        <taxon>Lycopodioideae</taxon>
        <taxon>Diphasiastrum</taxon>
    </lineage>
</organism>
<evidence type="ECO:0000313" key="1">
    <source>
        <dbReference type="EMBL" id="KAJ7527026.1"/>
    </source>
</evidence>
<sequence>MTQSLLSASWLQSLFQIYAVALWLIILYTKSSLAQDATITDEREKQAFYDVMGALNHDWDWKTLLPDPCGVNAIKGINCDLEGNTFYFTDLNFGPTYDNTPACSFNATIHPSIVKFTRLRTLSFYNCFTQENRTIPVELGRLGSTLLSLTFRLNAALIGSIPIELGNLDGLERLVISQNKLQGSIPAELGNLTNLKQLVVSRNDVGGAIPSQIGSLKNLVVLDLSHNLLSGAIPVDLGSLSSLQMLDVSYNHLYGAIPDEIGRLGALTLLDLSHNMLRGSLPLSMENLQQLQQLFLNNNPLGGRLPDFWSGMRNLVSVDLSDSNYVGFIPESIGQATKLKYLGLSGNKLTGSIPSQLGFLLLSEMNLSQNSLSGPIPFSATFLRRLGSNLKLSNNSGLCYDPANFNFTLDLNTCPPTSWLGGSVQEMPSTSSPNVAPNSNLAVKVYLDWFGATFSGCLSVIILSERLFLEA</sequence>
<accession>A0ACC2BBC5</accession>
<keyword evidence="2" id="KW-1185">Reference proteome</keyword>